<proteinExistence type="predicted"/>
<name>A0A3D9HZG6_9BACL</name>
<evidence type="ECO:0008006" key="3">
    <source>
        <dbReference type="Google" id="ProtNLM"/>
    </source>
</evidence>
<gene>
    <name evidence="1" type="ORF">DFP98_14628</name>
</gene>
<dbReference type="InterPro" id="IPR017853">
    <property type="entry name" value="GH"/>
</dbReference>
<protein>
    <recommendedName>
        <fullName evidence="3">Glycosyl hydrolase family 13 catalytic domain-containing protein</fullName>
    </recommendedName>
</protein>
<reference evidence="1 2" key="1">
    <citation type="submission" date="2018-07" db="EMBL/GenBank/DDBJ databases">
        <title>Genomic Encyclopedia of Type Strains, Phase III (KMG-III): the genomes of soil and plant-associated and newly described type strains.</title>
        <authorList>
            <person name="Whitman W."/>
        </authorList>
    </citation>
    <scope>NUCLEOTIDE SEQUENCE [LARGE SCALE GENOMIC DNA]</scope>
    <source>
        <strain evidence="1 2">CECT 7287</strain>
    </source>
</reference>
<accession>A0A3D9HZG6</accession>
<evidence type="ECO:0000313" key="1">
    <source>
        <dbReference type="EMBL" id="RED54884.1"/>
    </source>
</evidence>
<dbReference type="OrthoDB" id="6489496at2"/>
<sequence>MREKWWKLTVVYQVYPRSFQDTNGDGIGLRQLRS</sequence>
<dbReference type="Proteomes" id="UP000256977">
    <property type="component" value="Unassembled WGS sequence"/>
</dbReference>
<keyword evidence="2" id="KW-1185">Reference proteome</keyword>
<evidence type="ECO:0000313" key="2">
    <source>
        <dbReference type="Proteomes" id="UP000256977"/>
    </source>
</evidence>
<dbReference type="AlphaFoldDB" id="A0A3D9HZG6"/>
<dbReference type="Gene3D" id="3.20.20.80">
    <property type="entry name" value="Glycosidases"/>
    <property type="match status" value="1"/>
</dbReference>
<dbReference type="EMBL" id="QRDZ01000046">
    <property type="protein sequence ID" value="RED54884.1"/>
    <property type="molecule type" value="Genomic_DNA"/>
</dbReference>
<comment type="caution">
    <text evidence="1">The sequence shown here is derived from an EMBL/GenBank/DDBJ whole genome shotgun (WGS) entry which is preliminary data.</text>
</comment>
<organism evidence="1 2">
    <name type="scientific">Cohnella phaseoli</name>
    <dbReference type="NCBI Taxonomy" id="456490"/>
    <lineage>
        <taxon>Bacteria</taxon>
        <taxon>Bacillati</taxon>
        <taxon>Bacillota</taxon>
        <taxon>Bacilli</taxon>
        <taxon>Bacillales</taxon>
        <taxon>Paenibacillaceae</taxon>
        <taxon>Cohnella</taxon>
    </lineage>
</organism>
<dbReference type="SUPFAM" id="SSF51445">
    <property type="entry name" value="(Trans)glycosidases"/>
    <property type="match status" value="1"/>
</dbReference>